<accession>A0A0K2UII6</accession>
<evidence type="ECO:0000256" key="1">
    <source>
        <dbReference type="SAM" id="SignalP"/>
    </source>
</evidence>
<proteinExistence type="predicted"/>
<feature type="signal peptide" evidence="1">
    <location>
        <begin position="1"/>
        <end position="21"/>
    </location>
</feature>
<organism evidence="2">
    <name type="scientific">Lepeophtheirus salmonis</name>
    <name type="common">Salmon louse</name>
    <name type="synonym">Caligus salmonis</name>
    <dbReference type="NCBI Taxonomy" id="72036"/>
    <lineage>
        <taxon>Eukaryota</taxon>
        <taxon>Metazoa</taxon>
        <taxon>Ecdysozoa</taxon>
        <taxon>Arthropoda</taxon>
        <taxon>Crustacea</taxon>
        <taxon>Multicrustacea</taxon>
        <taxon>Hexanauplia</taxon>
        <taxon>Copepoda</taxon>
        <taxon>Siphonostomatoida</taxon>
        <taxon>Caligidae</taxon>
        <taxon>Lepeophtheirus</taxon>
    </lineage>
</organism>
<dbReference type="GeneID" id="121124608"/>
<dbReference type="EMBL" id="HACA01020682">
    <property type="protein sequence ID" value="CDW38043.1"/>
    <property type="molecule type" value="Transcribed_RNA"/>
</dbReference>
<sequence>MYSNIIKLSVALLLFVGVTSGLNCWKAGLHTRRSPAVFNQQTCDAASKSCMIQRYMVNGMMHTSADCSTEDKDTCMEKEKGMVMETVCYCKTEYCNSASKVRYLGSLALVLGFWVLKSSWIG</sequence>
<protein>
    <recommendedName>
        <fullName evidence="3">Protein sleepless</fullName>
    </recommendedName>
</protein>
<dbReference type="AlphaFoldDB" id="A0A0K2UII6"/>
<feature type="chain" id="PRO_5005488731" description="Protein sleepless" evidence="1">
    <location>
        <begin position="22"/>
        <end position="122"/>
    </location>
</feature>
<keyword evidence="1" id="KW-0732">Signal</keyword>
<dbReference type="OrthoDB" id="6050539at2759"/>
<reference evidence="2" key="1">
    <citation type="submission" date="2014-05" db="EMBL/GenBank/DDBJ databases">
        <authorList>
            <person name="Chronopoulou M."/>
        </authorList>
    </citation>
    <scope>NUCLEOTIDE SEQUENCE</scope>
    <source>
        <tissue evidence="2">Whole organism</tissue>
    </source>
</reference>
<dbReference type="KEGG" id="lsm:121124608"/>
<dbReference type="RefSeq" id="XP_040575698.1">
    <property type="nucleotide sequence ID" value="XM_040719764.2"/>
</dbReference>
<evidence type="ECO:0008006" key="3">
    <source>
        <dbReference type="Google" id="ProtNLM"/>
    </source>
</evidence>
<evidence type="ECO:0000313" key="2">
    <source>
        <dbReference type="EMBL" id="CDW38043.1"/>
    </source>
</evidence>
<name>A0A0K2UII6_LEPSM</name>